<dbReference type="Proteomes" id="UP000607435">
    <property type="component" value="Unassembled WGS sequence"/>
</dbReference>
<gene>
    <name evidence="1" type="ORF">H6H04_08550</name>
</gene>
<accession>A0ABR6Y117</accession>
<protein>
    <submittedName>
        <fullName evidence="1">Uncharacterized protein</fullName>
    </submittedName>
</protein>
<dbReference type="RefSeq" id="WP_186845545.1">
    <property type="nucleotide sequence ID" value="NZ_JACOME010000002.1"/>
</dbReference>
<dbReference type="PROSITE" id="PS51257">
    <property type="entry name" value="PROKAR_LIPOPROTEIN"/>
    <property type="match status" value="1"/>
</dbReference>
<name>A0ABR6Y117_9FLAO</name>
<reference evidence="1 2" key="1">
    <citation type="submission" date="2020-08" db="EMBL/GenBank/DDBJ databases">
        <title>Winogradskyella ouciana sp. nov., isolated from the hadal seawater of the Mariana Trench.</title>
        <authorList>
            <person name="He X."/>
        </authorList>
    </citation>
    <scope>NUCLEOTIDE SEQUENCE [LARGE SCALE GENOMIC DNA]</scope>
    <source>
        <strain evidence="1 2">KCTC 22026</strain>
    </source>
</reference>
<keyword evidence="2" id="KW-1185">Reference proteome</keyword>
<proteinExistence type="predicted"/>
<evidence type="ECO:0000313" key="2">
    <source>
        <dbReference type="Proteomes" id="UP000607435"/>
    </source>
</evidence>
<dbReference type="EMBL" id="JACOME010000002">
    <property type="protein sequence ID" value="MBC3846427.1"/>
    <property type="molecule type" value="Genomic_DNA"/>
</dbReference>
<sequence>MRETVFLTFWVLLFTTITSCTEEYPENLKVGTFKTTTELNTVKYLYRNFDYQYIYSESHPGGNKLSKITWTNSGYELETINKTSKFDSLIRTVVLDKHEKNKSFTETTFTDGIGLKFTTEWIRIDQSPDQKLTEVMKENGIKLK</sequence>
<comment type="caution">
    <text evidence="1">The sequence shown here is derived from an EMBL/GenBank/DDBJ whole genome shotgun (WGS) entry which is preliminary data.</text>
</comment>
<organism evidence="1 2">
    <name type="scientific">Winogradskyella echinorum</name>
    <dbReference type="NCBI Taxonomy" id="538189"/>
    <lineage>
        <taxon>Bacteria</taxon>
        <taxon>Pseudomonadati</taxon>
        <taxon>Bacteroidota</taxon>
        <taxon>Flavobacteriia</taxon>
        <taxon>Flavobacteriales</taxon>
        <taxon>Flavobacteriaceae</taxon>
        <taxon>Winogradskyella</taxon>
    </lineage>
</organism>
<evidence type="ECO:0000313" key="1">
    <source>
        <dbReference type="EMBL" id="MBC3846427.1"/>
    </source>
</evidence>